<keyword evidence="1" id="KW-0479">Metal-binding</keyword>
<dbReference type="Proteomes" id="UP000886741">
    <property type="component" value="Unassembled WGS sequence"/>
</dbReference>
<accession>A0A9D1JTK6</accession>
<evidence type="ECO:0000259" key="2">
    <source>
        <dbReference type="Pfam" id="PF07883"/>
    </source>
</evidence>
<reference evidence="3" key="1">
    <citation type="submission" date="2020-10" db="EMBL/GenBank/DDBJ databases">
        <authorList>
            <person name="Gilroy R."/>
        </authorList>
    </citation>
    <scope>NUCLEOTIDE SEQUENCE</scope>
    <source>
        <strain evidence="3">ChiBcec16-1751</strain>
    </source>
</reference>
<dbReference type="PANTHER" id="PTHR35848">
    <property type="entry name" value="OXALATE-BINDING PROTEIN"/>
    <property type="match status" value="1"/>
</dbReference>
<dbReference type="Gene3D" id="2.60.120.10">
    <property type="entry name" value="Jelly Rolls"/>
    <property type="match status" value="1"/>
</dbReference>
<dbReference type="Pfam" id="PF07883">
    <property type="entry name" value="Cupin_2"/>
    <property type="match status" value="1"/>
</dbReference>
<proteinExistence type="predicted"/>
<dbReference type="InterPro" id="IPR051610">
    <property type="entry name" value="GPI/OXD"/>
</dbReference>
<gene>
    <name evidence="3" type="ORF">IAA83_09130</name>
</gene>
<dbReference type="InterPro" id="IPR014710">
    <property type="entry name" value="RmlC-like_jellyroll"/>
</dbReference>
<dbReference type="AlphaFoldDB" id="A0A9D1JTK6"/>
<evidence type="ECO:0000313" key="4">
    <source>
        <dbReference type="Proteomes" id="UP000886741"/>
    </source>
</evidence>
<dbReference type="InterPro" id="IPR013096">
    <property type="entry name" value="Cupin_2"/>
</dbReference>
<dbReference type="EMBL" id="DVJJ01000141">
    <property type="protein sequence ID" value="HIS65515.1"/>
    <property type="molecule type" value="Genomic_DNA"/>
</dbReference>
<comment type="caution">
    <text evidence="3">The sequence shown here is derived from an EMBL/GenBank/DDBJ whole genome shotgun (WGS) entry which is preliminary data.</text>
</comment>
<feature type="domain" description="Cupin type-2" evidence="2">
    <location>
        <begin position="42"/>
        <end position="110"/>
    </location>
</feature>
<evidence type="ECO:0000313" key="3">
    <source>
        <dbReference type="EMBL" id="HIS65515.1"/>
    </source>
</evidence>
<name>A0A9D1JTK6_9FIRM</name>
<dbReference type="GO" id="GO:0046872">
    <property type="term" value="F:metal ion binding"/>
    <property type="evidence" value="ECO:0007669"/>
    <property type="project" value="UniProtKB-KW"/>
</dbReference>
<protein>
    <submittedName>
        <fullName evidence="3">Cupin domain-containing protein</fullName>
    </submittedName>
</protein>
<dbReference type="InterPro" id="IPR011051">
    <property type="entry name" value="RmlC_Cupin_sf"/>
</dbReference>
<organism evidence="3 4">
    <name type="scientific">Candidatus Avoscillospira avistercoris</name>
    <dbReference type="NCBI Taxonomy" id="2840707"/>
    <lineage>
        <taxon>Bacteria</taxon>
        <taxon>Bacillati</taxon>
        <taxon>Bacillota</taxon>
        <taxon>Clostridia</taxon>
        <taxon>Eubacteriales</taxon>
        <taxon>Oscillospiraceae</taxon>
        <taxon>Oscillospiraceae incertae sedis</taxon>
        <taxon>Candidatus Avoscillospira</taxon>
    </lineage>
</organism>
<sequence length="113" mass="12316">MIKRKEAMSMDHKENFKGGTGSLSFVHLFTKEELPKTRLCSVLTVEPGASVGQHSHTGEGELYVVLDGPVTLQEDGVDHILHTGDAEYCSDGHSHGVYNHTDKPAVLMAIVML</sequence>
<reference evidence="3" key="2">
    <citation type="journal article" date="2021" name="PeerJ">
        <title>Extensive microbial diversity within the chicken gut microbiome revealed by metagenomics and culture.</title>
        <authorList>
            <person name="Gilroy R."/>
            <person name="Ravi A."/>
            <person name="Getino M."/>
            <person name="Pursley I."/>
            <person name="Horton D.L."/>
            <person name="Alikhan N.F."/>
            <person name="Baker D."/>
            <person name="Gharbi K."/>
            <person name="Hall N."/>
            <person name="Watson M."/>
            <person name="Adriaenssens E.M."/>
            <person name="Foster-Nyarko E."/>
            <person name="Jarju S."/>
            <person name="Secka A."/>
            <person name="Antonio M."/>
            <person name="Oren A."/>
            <person name="Chaudhuri R.R."/>
            <person name="La Ragione R."/>
            <person name="Hildebrand F."/>
            <person name="Pallen M.J."/>
        </authorList>
    </citation>
    <scope>NUCLEOTIDE SEQUENCE</scope>
    <source>
        <strain evidence="3">ChiBcec16-1751</strain>
    </source>
</reference>
<evidence type="ECO:0000256" key="1">
    <source>
        <dbReference type="ARBA" id="ARBA00022723"/>
    </source>
</evidence>
<dbReference type="SUPFAM" id="SSF51182">
    <property type="entry name" value="RmlC-like cupins"/>
    <property type="match status" value="1"/>
</dbReference>